<dbReference type="Proteomes" id="UP000076154">
    <property type="component" value="Unassembled WGS sequence"/>
</dbReference>
<evidence type="ECO:0000256" key="1">
    <source>
        <dbReference type="SAM" id="Coils"/>
    </source>
</evidence>
<reference evidence="2" key="1">
    <citation type="submission" date="2018-04" db="EMBL/GenBank/DDBJ databases">
        <title>Whole genome sequencing of Hypsizygus marmoreus.</title>
        <authorList>
            <person name="Choi I.-G."/>
            <person name="Min B."/>
            <person name="Kim J.-G."/>
            <person name="Kim S."/>
            <person name="Oh Y.-L."/>
            <person name="Kong W.-S."/>
            <person name="Park H."/>
            <person name="Jeong J."/>
            <person name="Song E.-S."/>
        </authorList>
    </citation>
    <scope>NUCLEOTIDE SEQUENCE [LARGE SCALE GENOMIC DNA]</scope>
    <source>
        <strain evidence="2">51987-8</strain>
    </source>
</reference>
<sequence>MGKSRRISSPRKKTTRSLQKPGYAELALYGAQSLPKGRKGRPLWQPIDTFLEQLEGILIEKGEAIGPQIEFRTRNAINTFKLRGLLLVNYKTRMLRITQKGREFISDALSDVPDMETSDQQQFRVLCAALKRALTPLQHRTKQEVIEKYELLLNEVRAPEGFDSGYESDGTDTDSEMAEVMVEDSSFNAVAGPSTEIPRTPAPRPLLRQGTAMDVTTDVGVVCNTTPAPPTFGDPCIAYPTPTSVPRRLAPEQTQFFTPPSSPTFGSHSQIIVDEDYDQVMDVDDMPPLDQHSIDDLNHQIQTLNEELEKANESKEILEDNIADITRQAVASEISRKLLRMDLQTSTGQMEWLRHQNSCDAEIAARRIEALRMRIERLVRQEHVLATEQARLTVLLDEREQEVRSIREGISSFSRLMTPAVGNLSSL</sequence>
<keyword evidence="3" id="KW-1185">Reference proteome</keyword>
<accession>A0A369J190</accession>
<keyword evidence="1" id="KW-0175">Coiled coil</keyword>
<comment type="caution">
    <text evidence="2">The sequence shown here is derived from an EMBL/GenBank/DDBJ whole genome shotgun (WGS) entry which is preliminary data.</text>
</comment>
<dbReference type="InParanoid" id="A0A369J190"/>
<dbReference type="AlphaFoldDB" id="A0A369J190"/>
<evidence type="ECO:0000313" key="3">
    <source>
        <dbReference type="Proteomes" id="UP000076154"/>
    </source>
</evidence>
<organism evidence="2 3">
    <name type="scientific">Hypsizygus marmoreus</name>
    <name type="common">White beech mushroom</name>
    <name type="synonym">Agaricus marmoreus</name>
    <dbReference type="NCBI Taxonomy" id="39966"/>
    <lineage>
        <taxon>Eukaryota</taxon>
        <taxon>Fungi</taxon>
        <taxon>Dikarya</taxon>
        <taxon>Basidiomycota</taxon>
        <taxon>Agaricomycotina</taxon>
        <taxon>Agaricomycetes</taxon>
        <taxon>Agaricomycetidae</taxon>
        <taxon>Agaricales</taxon>
        <taxon>Tricholomatineae</taxon>
        <taxon>Lyophyllaceae</taxon>
        <taxon>Hypsizygus</taxon>
    </lineage>
</organism>
<dbReference type="EMBL" id="LUEZ02000138">
    <property type="protein sequence ID" value="RDB15769.1"/>
    <property type="molecule type" value="Genomic_DNA"/>
</dbReference>
<proteinExistence type="predicted"/>
<gene>
    <name evidence="2" type="ORF">Hypma_003720</name>
</gene>
<protein>
    <submittedName>
        <fullName evidence="2">Uncharacterized protein</fullName>
    </submittedName>
</protein>
<evidence type="ECO:0000313" key="2">
    <source>
        <dbReference type="EMBL" id="RDB15769.1"/>
    </source>
</evidence>
<name>A0A369J190_HYPMA</name>
<feature type="coiled-coil region" evidence="1">
    <location>
        <begin position="294"/>
        <end position="328"/>
    </location>
</feature>